<comment type="caution">
    <text evidence="2">The sequence shown here is derived from an EMBL/GenBank/DDBJ whole genome shotgun (WGS) entry which is preliminary data.</text>
</comment>
<evidence type="ECO:0000313" key="3">
    <source>
        <dbReference type="Proteomes" id="UP001242368"/>
    </source>
</evidence>
<gene>
    <name evidence="2" type="ORF">QW060_27795</name>
</gene>
<reference evidence="3" key="1">
    <citation type="journal article" date="2019" name="Int. J. Syst. Evol. Microbiol.">
        <title>The Global Catalogue of Microorganisms (GCM) 10K type strain sequencing project: providing services to taxonomists for standard genome sequencing and annotation.</title>
        <authorList>
            <consortium name="The Broad Institute Genomics Platform"/>
            <consortium name="The Broad Institute Genome Sequencing Center for Infectious Disease"/>
            <person name="Wu L."/>
            <person name="Ma J."/>
        </authorList>
    </citation>
    <scope>NUCLEOTIDE SEQUENCE [LARGE SCALE GENOMIC DNA]</scope>
    <source>
        <strain evidence="3">CECT 7184</strain>
    </source>
</reference>
<name>A0ABT8D5A6_9FLAO</name>
<evidence type="ECO:0000256" key="1">
    <source>
        <dbReference type="SAM" id="Phobius"/>
    </source>
</evidence>
<keyword evidence="1" id="KW-1133">Transmembrane helix</keyword>
<feature type="transmembrane region" description="Helical" evidence="1">
    <location>
        <begin position="12"/>
        <end position="29"/>
    </location>
</feature>
<dbReference type="RefSeq" id="WP_290365688.1">
    <property type="nucleotide sequence ID" value="NZ_JAUFQU010000096.1"/>
</dbReference>
<keyword evidence="1" id="KW-0812">Transmembrane</keyword>
<evidence type="ECO:0000313" key="2">
    <source>
        <dbReference type="EMBL" id="MDN3710587.1"/>
    </source>
</evidence>
<protein>
    <submittedName>
        <fullName evidence="2">Uncharacterized protein</fullName>
    </submittedName>
</protein>
<keyword evidence="1" id="KW-0472">Membrane</keyword>
<organism evidence="2 3">
    <name type="scientific">Paenimyroides ceti</name>
    <dbReference type="NCBI Taxonomy" id="395087"/>
    <lineage>
        <taxon>Bacteria</taxon>
        <taxon>Pseudomonadati</taxon>
        <taxon>Bacteroidota</taxon>
        <taxon>Flavobacteriia</taxon>
        <taxon>Flavobacteriales</taxon>
        <taxon>Flavobacteriaceae</taxon>
        <taxon>Paenimyroides</taxon>
    </lineage>
</organism>
<sequence>MNCARTLNIDALAILRKLSIIRILILLLIRQKPFMYFKPILIPLPVTN</sequence>
<dbReference type="Proteomes" id="UP001242368">
    <property type="component" value="Unassembled WGS sequence"/>
</dbReference>
<keyword evidence="3" id="KW-1185">Reference proteome</keyword>
<dbReference type="EMBL" id="JAUFQU010000096">
    <property type="protein sequence ID" value="MDN3710587.1"/>
    <property type="molecule type" value="Genomic_DNA"/>
</dbReference>
<proteinExistence type="predicted"/>
<accession>A0ABT8D5A6</accession>